<evidence type="ECO:0000313" key="4">
    <source>
        <dbReference type="Proteomes" id="UP000816034"/>
    </source>
</evidence>
<comment type="caution">
    <text evidence="3">The sequence shown here is derived from an EMBL/GenBank/DDBJ whole genome shotgun (WGS) entry which is preliminary data.</text>
</comment>
<feature type="transmembrane region" description="Helical" evidence="2">
    <location>
        <begin position="94"/>
        <end position="113"/>
    </location>
</feature>
<dbReference type="AlphaFoldDB" id="A0AA88GUZ0"/>
<feature type="region of interest" description="Disordered" evidence="1">
    <location>
        <begin position="1"/>
        <end position="46"/>
    </location>
</feature>
<evidence type="ECO:0000313" key="3">
    <source>
        <dbReference type="EMBL" id="KAG2387390.1"/>
    </source>
</evidence>
<dbReference type="RefSeq" id="XP_044551382.1">
    <property type="nucleotide sequence ID" value="XM_044691061.1"/>
</dbReference>
<dbReference type="EMBL" id="PYSW02000013">
    <property type="protein sequence ID" value="KAG2387390.1"/>
    <property type="molecule type" value="Genomic_DNA"/>
</dbReference>
<dbReference type="PANTHER" id="PTHR21780:SF0">
    <property type="entry name" value="TRANSMEMBRANE PROTEIN 209"/>
    <property type="match status" value="1"/>
</dbReference>
<protein>
    <submittedName>
        <fullName evidence="3">Uncharacterized protein</fullName>
    </submittedName>
</protein>
<feature type="compositionally biased region" description="Polar residues" evidence="1">
    <location>
        <begin position="13"/>
        <end position="42"/>
    </location>
</feature>
<sequence>MFFGRSHDEHHLQSNPNNVETTPQTSSSMHLTSQAQSDQPQESIIDDNRTTDDNIFSHHKYPSIHPIDKLSPLYKAKQYSLSIENSYRQAWNNVIQLSILLLLLFVAIHTNIFRIAVMRAITSSVIIYYLLSYLICILLFYFIIRRMNKLWNKPTFYSQQEHEYRGGKLYKWSQEFLKSPNNTLQTMFRNIKSLFIGKPPSRSKKPTTQEQLRPTFMSTPSSALLGLNTREEIDEYNTALYEEYLQQEAKRSEQRREILSTRKEADRYGTINYDLVFGRSGYPTTMSSPLSNTAMADTLGLTYPPPPSLPTTSTTSSTGGLLLGSTSVGPNAAIIDFDSTMPTTSLIFSNPVVRDKGFTTGGMESENVAYRLAPSANFNPEMLSWQSSARAQNHAMHSNALLLSEEASQSLEKYNLNTFIVNNWAENMRRWIIFKILTPITSDMENINSQLYKTFNGQFKGYDCYNPLDISPQYQHAIPTFIPLSEDTSRYTLKYILSTMVNVLDQQKQKPQLYQDFEILLRKRLKIERYLSVPSSSLDKIGNRKHIVDRIRAMARGSFDKLGSFSEHLKNDYPSDEEILVYLVCKYMDFMLDSHGSNSFTQKYYRDKTRPQEPSSNGMGLYKPRSMAPAVANAIIKKKGGDSKILPTKKGLFLCLTTLQPVPHFNVEDDGSVLECQPGRNNLLYALVLFLHLIREKYEGYIETISLEDLDLSRVIESV</sequence>
<accession>A0AA88GUZ0</accession>
<keyword evidence="2" id="KW-0812">Transmembrane</keyword>
<feature type="transmembrane region" description="Helical" evidence="2">
    <location>
        <begin position="125"/>
        <end position="144"/>
    </location>
</feature>
<dbReference type="Pfam" id="PF09786">
    <property type="entry name" value="CytochromB561_N"/>
    <property type="match status" value="1"/>
</dbReference>
<reference evidence="3 4" key="1">
    <citation type="journal article" date="2018" name="BMC Genomics">
        <title>The genome of Naegleria lovaniensis, the basis for a comparative approach to unravel pathogenicity factors of the human pathogenic amoeba N. fowleri.</title>
        <authorList>
            <person name="Liechti N."/>
            <person name="Schurch N."/>
            <person name="Bruggmann R."/>
            <person name="Wittwer M."/>
        </authorList>
    </citation>
    <scope>NUCLEOTIDE SEQUENCE [LARGE SCALE GENOMIC DNA]</scope>
    <source>
        <strain evidence="3 4">ATCC 30569</strain>
    </source>
</reference>
<proteinExistence type="predicted"/>
<dbReference type="GO" id="GO:0016020">
    <property type="term" value="C:membrane"/>
    <property type="evidence" value="ECO:0007669"/>
    <property type="project" value="TreeGrafter"/>
</dbReference>
<organism evidence="3 4">
    <name type="scientific">Naegleria lovaniensis</name>
    <name type="common">Amoeba</name>
    <dbReference type="NCBI Taxonomy" id="51637"/>
    <lineage>
        <taxon>Eukaryota</taxon>
        <taxon>Discoba</taxon>
        <taxon>Heterolobosea</taxon>
        <taxon>Tetramitia</taxon>
        <taxon>Eutetramitia</taxon>
        <taxon>Vahlkampfiidae</taxon>
        <taxon>Naegleria</taxon>
    </lineage>
</organism>
<dbReference type="InterPro" id="IPR019176">
    <property type="entry name" value="Cytochrome_B561-rel"/>
</dbReference>
<feature type="region of interest" description="Disordered" evidence="1">
    <location>
        <begin position="603"/>
        <end position="622"/>
    </location>
</feature>
<dbReference type="PANTHER" id="PTHR21780">
    <property type="entry name" value="TRANSMEMBRANE PROTEIN 209"/>
    <property type="match status" value="1"/>
</dbReference>
<keyword evidence="4" id="KW-1185">Reference proteome</keyword>
<evidence type="ECO:0000256" key="1">
    <source>
        <dbReference type="SAM" id="MobiDB-lite"/>
    </source>
</evidence>
<evidence type="ECO:0000256" key="2">
    <source>
        <dbReference type="SAM" id="Phobius"/>
    </source>
</evidence>
<keyword evidence="2" id="KW-0472">Membrane</keyword>
<feature type="compositionally biased region" description="Basic and acidic residues" evidence="1">
    <location>
        <begin position="1"/>
        <end position="12"/>
    </location>
</feature>
<keyword evidence="2" id="KW-1133">Transmembrane helix</keyword>
<name>A0AA88GUZ0_NAELO</name>
<dbReference type="Proteomes" id="UP000816034">
    <property type="component" value="Unassembled WGS sequence"/>
</dbReference>
<gene>
    <name evidence="3" type="ORF">C9374_001722</name>
</gene>
<dbReference type="GeneID" id="68094178"/>